<dbReference type="SUPFAM" id="SSF55785">
    <property type="entry name" value="PYP-like sensor domain (PAS domain)"/>
    <property type="match status" value="1"/>
</dbReference>
<dbReference type="InterPro" id="IPR035965">
    <property type="entry name" value="PAS-like_dom_sf"/>
</dbReference>
<feature type="domain" description="PAS fold-3" evidence="1">
    <location>
        <begin position="42"/>
        <end position="106"/>
    </location>
</feature>
<dbReference type="Pfam" id="PF08447">
    <property type="entry name" value="PAS_3"/>
    <property type="match status" value="1"/>
</dbReference>
<evidence type="ECO:0000313" key="3">
    <source>
        <dbReference type="Proteomes" id="UP000184363"/>
    </source>
</evidence>
<dbReference type="AlphaFoldDB" id="A0A1M6XL50"/>
<organism evidence="2 3">
    <name type="scientific">Pseudonocardia thermophila</name>
    <dbReference type="NCBI Taxonomy" id="1848"/>
    <lineage>
        <taxon>Bacteria</taxon>
        <taxon>Bacillati</taxon>
        <taxon>Actinomycetota</taxon>
        <taxon>Actinomycetes</taxon>
        <taxon>Pseudonocardiales</taxon>
        <taxon>Pseudonocardiaceae</taxon>
        <taxon>Pseudonocardia</taxon>
    </lineage>
</organism>
<keyword evidence="3" id="KW-1185">Reference proteome</keyword>
<dbReference type="InterPro" id="IPR013655">
    <property type="entry name" value="PAS_fold_3"/>
</dbReference>
<name>A0A1M6XL50_PSETH</name>
<dbReference type="OrthoDB" id="266313at2"/>
<reference evidence="2 3" key="1">
    <citation type="submission" date="2016-11" db="EMBL/GenBank/DDBJ databases">
        <authorList>
            <person name="Jaros S."/>
            <person name="Januszkiewicz K."/>
            <person name="Wedrychowicz H."/>
        </authorList>
    </citation>
    <scope>NUCLEOTIDE SEQUENCE [LARGE SCALE GENOMIC DNA]</scope>
    <source>
        <strain evidence="2 3">DSM 43832</strain>
    </source>
</reference>
<keyword evidence="2" id="KW-0675">Receptor</keyword>
<dbReference type="EMBL" id="FRAP01000017">
    <property type="protein sequence ID" value="SHL06579.1"/>
    <property type="molecule type" value="Genomic_DNA"/>
</dbReference>
<protein>
    <submittedName>
        <fullName evidence="2">Aerotaxis receptor</fullName>
    </submittedName>
</protein>
<evidence type="ECO:0000259" key="1">
    <source>
        <dbReference type="Pfam" id="PF08447"/>
    </source>
</evidence>
<dbReference type="STRING" id="1848.SAMN05443637_11759"/>
<accession>A0A1M6XL50</accession>
<gene>
    <name evidence="2" type="ORF">SAMN05443637_11759</name>
</gene>
<evidence type="ECO:0000313" key="2">
    <source>
        <dbReference type="EMBL" id="SHL06579.1"/>
    </source>
</evidence>
<proteinExistence type="predicted"/>
<dbReference type="InterPro" id="IPR000014">
    <property type="entry name" value="PAS"/>
</dbReference>
<dbReference type="CDD" id="cd00130">
    <property type="entry name" value="PAS"/>
    <property type="match status" value="1"/>
</dbReference>
<dbReference type="Gene3D" id="3.30.450.20">
    <property type="entry name" value="PAS domain"/>
    <property type="match status" value="1"/>
</dbReference>
<dbReference type="Proteomes" id="UP000184363">
    <property type="component" value="Unassembled WGS sequence"/>
</dbReference>
<sequence>MTDRTRERIAPSGVEQILRPEELFFSTTDRRGLIRTGNSIFVRVSRYSLSELTGAPHNIVRHPDMPAGVFQMVWDRLLAGQPAGAYMQNLSKDGSHYWVFATITPLGDGFLSVRMPTRAPLFQPVRELYDYVNEIEARAAKDGLNRRDVARVGLDQLNQLLHSQLGFTSQSEFFTEALTAEVTSRSRLASSAFARPWAQGPVAEVLAATGTLENLMASLVQRLEGYRAISDRLVESSTTVLGVARRLQNAVATAQQASAMVERAAVLRNVAEVMATPAHNAVRALEGLVPRLAALRSYIADLRFRIALATLHNDMVALFAAEVVDGTAPPTSLGEVPALCDAVHESATEMSVKAQQVNQTLRDVVHEVTEAGERLMEFRKFLGQWQILVMRNRAESIVGESMRQIDEEFAASWDGIEMLRSLGRDFESTIVPIDVDALERQMSIIRAKAVESREMV</sequence>
<dbReference type="RefSeq" id="WP_073458878.1">
    <property type="nucleotide sequence ID" value="NZ_CALGVN010000050.1"/>
</dbReference>